<comment type="similarity">
    <text evidence="5">Belongs to the zinc-containing alcohol dehydrogenase family.</text>
</comment>
<dbReference type="InterPro" id="IPR013149">
    <property type="entry name" value="ADH-like_C"/>
</dbReference>
<protein>
    <submittedName>
        <fullName evidence="8">Threonine dehydrogenase</fullName>
    </submittedName>
</protein>
<evidence type="ECO:0000256" key="2">
    <source>
        <dbReference type="ARBA" id="ARBA00022723"/>
    </source>
</evidence>
<feature type="domain" description="Alcohol dehydrogenase-like C-terminal" evidence="6">
    <location>
        <begin position="190"/>
        <end position="259"/>
    </location>
</feature>
<name>A0A1G6XUF0_9ACTN</name>
<dbReference type="Pfam" id="PF08240">
    <property type="entry name" value="ADH_N"/>
    <property type="match status" value="1"/>
</dbReference>
<dbReference type="InterPro" id="IPR013154">
    <property type="entry name" value="ADH-like_N"/>
</dbReference>
<organism evidence="8 9">
    <name type="scientific">Streptomyces prasinopilosus</name>
    <dbReference type="NCBI Taxonomy" id="67344"/>
    <lineage>
        <taxon>Bacteria</taxon>
        <taxon>Bacillati</taxon>
        <taxon>Actinomycetota</taxon>
        <taxon>Actinomycetes</taxon>
        <taxon>Kitasatosporales</taxon>
        <taxon>Streptomycetaceae</taxon>
        <taxon>Streptomyces</taxon>
    </lineage>
</organism>
<evidence type="ECO:0000313" key="9">
    <source>
        <dbReference type="Proteomes" id="UP000182100"/>
    </source>
</evidence>
<dbReference type="Gene3D" id="3.90.180.10">
    <property type="entry name" value="Medium-chain alcohol dehydrogenases, catalytic domain"/>
    <property type="match status" value="1"/>
</dbReference>
<evidence type="ECO:0000256" key="5">
    <source>
        <dbReference type="RuleBase" id="RU361277"/>
    </source>
</evidence>
<evidence type="ECO:0000256" key="1">
    <source>
        <dbReference type="ARBA" id="ARBA00001947"/>
    </source>
</evidence>
<evidence type="ECO:0000256" key="3">
    <source>
        <dbReference type="ARBA" id="ARBA00022833"/>
    </source>
</evidence>
<dbReference type="RefSeq" id="WP_055573985.1">
    <property type="nucleotide sequence ID" value="NZ_FMZK01000012.1"/>
</dbReference>
<dbReference type="PROSITE" id="PS00059">
    <property type="entry name" value="ADH_ZINC"/>
    <property type="match status" value="1"/>
</dbReference>
<dbReference type="SUPFAM" id="SSF50129">
    <property type="entry name" value="GroES-like"/>
    <property type="match status" value="1"/>
</dbReference>
<evidence type="ECO:0000256" key="4">
    <source>
        <dbReference type="ARBA" id="ARBA00023002"/>
    </source>
</evidence>
<evidence type="ECO:0000313" key="8">
    <source>
        <dbReference type="EMBL" id="SDD81045.1"/>
    </source>
</evidence>
<accession>A0A1G6XUF0</accession>
<dbReference type="GO" id="GO:0008270">
    <property type="term" value="F:zinc ion binding"/>
    <property type="evidence" value="ECO:0007669"/>
    <property type="project" value="InterPro"/>
</dbReference>
<proteinExistence type="inferred from homology"/>
<dbReference type="AlphaFoldDB" id="A0A1G6XUF0"/>
<keyword evidence="4" id="KW-0560">Oxidoreductase</keyword>
<feature type="domain" description="Alcohol dehydrogenase-like N-terminal" evidence="7">
    <location>
        <begin position="25"/>
        <end position="149"/>
    </location>
</feature>
<gene>
    <name evidence="8" type="ORF">SAMN05216505_11250</name>
</gene>
<dbReference type="PANTHER" id="PTHR42813">
    <property type="entry name" value="ZINC-TYPE ALCOHOL DEHYDROGENASE-LIKE"/>
    <property type="match status" value="1"/>
</dbReference>
<dbReference type="Proteomes" id="UP000182100">
    <property type="component" value="Unassembled WGS sequence"/>
</dbReference>
<comment type="cofactor">
    <cofactor evidence="1 5">
        <name>Zn(2+)</name>
        <dbReference type="ChEBI" id="CHEBI:29105"/>
    </cofactor>
</comment>
<dbReference type="Pfam" id="PF00107">
    <property type="entry name" value="ADH_zinc_N"/>
    <property type="match status" value="1"/>
</dbReference>
<keyword evidence="2 5" id="KW-0479">Metal-binding</keyword>
<dbReference type="EMBL" id="FMZK01000012">
    <property type="protein sequence ID" value="SDD81045.1"/>
    <property type="molecule type" value="Genomic_DNA"/>
</dbReference>
<evidence type="ECO:0000259" key="6">
    <source>
        <dbReference type="Pfam" id="PF00107"/>
    </source>
</evidence>
<dbReference type="STRING" id="67344.SAMN05216505_11250"/>
<dbReference type="CDD" id="cd08283">
    <property type="entry name" value="FDH_like_1"/>
    <property type="match status" value="1"/>
</dbReference>
<dbReference type="Gene3D" id="3.40.50.720">
    <property type="entry name" value="NAD(P)-binding Rossmann-like Domain"/>
    <property type="match status" value="1"/>
</dbReference>
<dbReference type="GO" id="GO:0016491">
    <property type="term" value="F:oxidoreductase activity"/>
    <property type="evidence" value="ECO:0007669"/>
    <property type="project" value="UniProtKB-KW"/>
</dbReference>
<dbReference type="InterPro" id="IPR002328">
    <property type="entry name" value="ADH_Zn_CS"/>
</dbReference>
<dbReference type="InterPro" id="IPR036291">
    <property type="entry name" value="NAD(P)-bd_dom_sf"/>
</dbReference>
<dbReference type="PANTHER" id="PTHR42813:SF2">
    <property type="entry name" value="DEHYDROGENASE, ZINC-CONTAINING, PUTATIVE (AFU_ORTHOLOGUE AFUA_2G02810)-RELATED"/>
    <property type="match status" value="1"/>
</dbReference>
<evidence type="ECO:0000259" key="7">
    <source>
        <dbReference type="Pfam" id="PF08240"/>
    </source>
</evidence>
<keyword evidence="3 5" id="KW-0862">Zinc</keyword>
<reference evidence="9" key="1">
    <citation type="submission" date="2016-10" db="EMBL/GenBank/DDBJ databases">
        <authorList>
            <person name="Varghese N."/>
            <person name="Submissions S."/>
        </authorList>
    </citation>
    <scope>NUCLEOTIDE SEQUENCE [LARGE SCALE GENOMIC DNA]</scope>
    <source>
        <strain evidence="9">CGMCC 4.3504</strain>
    </source>
</reference>
<dbReference type="SUPFAM" id="SSF51735">
    <property type="entry name" value="NAD(P)-binding Rossmann-fold domains"/>
    <property type="match status" value="1"/>
</dbReference>
<keyword evidence="9" id="KW-1185">Reference proteome</keyword>
<sequence>MRALTWQGKEDVRVEDVPDPEITEPTDAVIKVTSTAVCGSDLHLYSPLGAFIDPGYVLGHEPMGIVQEVGAEVTRIKPGDRVVIPFNVSCGSCWMCARGLQSQCETTQVHEQNTGASLLGFGKLYGAVPGGQAEYLRVPQAHYGAIPVPDDGEPDERYLYLSDVVPTAWQAVEYAHVPDGGSVVVLGLGPIGQMSARIARHRGAAQVIGVDLVPERLAMARRHGIDTLDLRDADDLPEAVRDLTGGRGPDSVIDAVGMEAHGSLGSSAAEAIQKGVNLLPDALARPMLKNLGVDRLGALHLAISTVRRGGTISLSGIYGGVVDPVPMLELFDKQVNLRMGQANVRHWTDDLMPLVSDPADPLGVLDLRTHRLSLEDGPAAYEIFQKKQDGAIKIVLDPTLPATGALRTPATDAEGVAPAADRP</sequence>
<dbReference type="InterPro" id="IPR011032">
    <property type="entry name" value="GroES-like_sf"/>
</dbReference>